<gene>
    <name evidence="1" type="ORF">MNBD_NITROSPIRAE03-1975</name>
</gene>
<proteinExistence type="predicted"/>
<dbReference type="EMBL" id="UOGI01000354">
    <property type="protein sequence ID" value="VAX34577.1"/>
    <property type="molecule type" value="Genomic_DNA"/>
</dbReference>
<reference evidence="1" key="1">
    <citation type="submission" date="2018-06" db="EMBL/GenBank/DDBJ databases">
        <authorList>
            <person name="Zhirakovskaya E."/>
        </authorList>
    </citation>
    <scope>NUCLEOTIDE SEQUENCE</scope>
</reference>
<name>A0A3B1DZM4_9ZZZZ</name>
<feature type="non-terminal residue" evidence="1">
    <location>
        <position position="27"/>
    </location>
</feature>
<organism evidence="1">
    <name type="scientific">hydrothermal vent metagenome</name>
    <dbReference type="NCBI Taxonomy" id="652676"/>
    <lineage>
        <taxon>unclassified sequences</taxon>
        <taxon>metagenomes</taxon>
        <taxon>ecological metagenomes</taxon>
    </lineage>
</organism>
<evidence type="ECO:0000313" key="1">
    <source>
        <dbReference type="EMBL" id="VAX34577.1"/>
    </source>
</evidence>
<dbReference type="AlphaFoldDB" id="A0A3B1DZM4"/>
<accession>A0A3B1DZM4</accession>
<sequence>MRQQAIRTTAIVIFFLLTLAGKGFSNP</sequence>
<protein>
    <submittedName>
        <fullName evidence="1">Uncharacterized protein</fullName>
    </submittedName>
</protein>